<dbReference type="AlphaFoldDB" id="A0A699H0S3"/>
<dbReference type="GO" id="GO:0003964">
    <property type="term" value="F:RNA-directed DNA polymerase activity"/>
    <property type="evidence" value="ECO:0007669"/>
    <property type="project" value="UniProtKB-KW"/>
</dbReference>
<protein>
    <submittedName>
        <fullName evidence="2">Reverse transcriptase domain-containing protein</fullName>
    </submittedName>
</protein>
<feature type="compositionally biased region" description="Polar residues" evidence="1">
    <location>
        <begin position="1"/>
        <end position="13"/>
    </location>
</feature>
<comment type="caution">
    <text evidence="2">The sequence shown here is derived from an EMBL/GenBank/DDBJ whole genome shotgun (WGS) entry which is preliminary data.</text>
</comment>
<evidence type="ECO:0000256" key="1">
    <source>
        <dbReference type="SAM" id="MobiDB-lite"/>
    </source>
</evidence>
<feature type="compositionally biased region" description="Basic and acidic residues" evidence="1">
    <location>
        <begin position="342"/>
        <end position="357"/>
    </location>
</feature>
<accession>A0A699H0S3</accession>
<gene>
    <name evidence="2" type="ORF">Tci_276315</name>
</gene>
<feature type="region of interest" description="Disordered" evidence="1">
    <location>
        <begin position="1"/>
        <end position="133"/>
    </location>
</feature>
<keyword evidence="2" id="KW-0548">Nucleotidyltransferase</keyword>
<name>A0A699H0S3_TANCI</name>
<reference evidence="2" key="1">
    <citation type="journal article" date="2019" name="Sci. Rep.">
        <title>Draft genome of Tanacetum cinerariifolium, the natural source of mosquito coil.</title>
        <authorList>
            <person name="Yamashiro T."/>
            <person name="Shiraishi A."/>
            <person name="Satake H."/>
            <person name="Nakayama K."/>
        </authorList>
    </citation>
    <scope>NUCLEOTIDE SEQUENCE</scope>
</reference>
<dbReference type="EMBL" id="BKCJ010086528">
    <property type="protein sequence ID" value="GEX04340.1"/>
    <property type="molecule type" value="Genomic_DNA"/>
</dbReference>
<organism evidence="2">
    <name type="scientific">Tanacetum cinerariifolium</name>
    <name type="common">Dalmatian daisy</name>
    <name type="synonym">Chrysanthemum cinerariifolium</name>
    <dbReference type="NCBI Taxonomy" id="118510"/>
    <lineage>
        <taxon>Eukaryota</taxon>
        <taxon>Viridiplantae</taxon>
        <taxon>Streptophyta</taxon>
        <taxon>Embryophyta</taxon>
        <taxon>Tracheophyta</taxon>
        <taxon>Spermatophyta</taxon>
        <taxon>Magnoliopsida</taxon>
        <taxon>eudicotyledons</taxon>
        <taxon>Gunneridae</taxon>
        <taxon>Pentapetalae</taxon>
        <taxon>asterids</taxon>
        <taxon>campanulids</taxon>
        <taxon>Asterales</taxon>
        <taxon>Asteraceae</taxon>
        <taxon>Asteroideae</taxon>
        <taxon>Anthemideae</taxon>
        <taxon>Anthemidinae</taxon>
        <taxon>Tanacetum</taxon>
    </lineage>
</organism>
<sequence>MSSSTVTYTSIFSDYQEPSDAGSFGEPPSLDYVSGPEHPPSPYYVPGPEEPEQASLSSDYPLPDDASPTALSLGYVAESDSEEDPEEDLADYLVDGGDDADDESSDDDDDDDDDDDVEEDEEEEHLASADSSIVPTIDHVLLAEDTEAFKTDESAPTHILAPLLHVPSPPLPLPPPTTSPTYAKAPLGYRAAGIQLRAASPYTHHPSEIPSPPLLLQSTTHRDDLLEADMSLRKKARFNAPTVDYGFIDTMDASIRAAESTVMIIVRVGNDRVTNLATTQRHDAQELYVCYEDAQDDRALLGAQIRALQRDVDVIQRQKIKDEDRLMAHIQHEHDRFRELIRTAEAGPQDRPKDKMPPKKRTATTTTTTTPMTDAQIKALIAQGIADALAEIEVNRTRRNDDNSHDSGTCSRGQSELLVSATTVTSSNGRNQEAEIEFWNLKVKGTYVLIYNQRFQELALMCDRMFLEESDKVRKYVGGLPDMIHGNVMASDSLDSTTLN</sequence>
<proteinExistence type="predicted"/>
<keyword evidence="2" id="KW-0808">Transferase</keyword>
<feature type="compositionally biased region" description="Acidic residues" evidence="1">
    <location>
        <begin position="79"/>
        <end position="124"/>
    </location>
</feature>
<evidence type="ECO:0000313" key="2">
    <source>
        <dbReference type="EMBL" id="GEX04340.1"/>
    </source>
</evidence>
<keyword evidence="2" id="KW-0695">RNA-directed DNA polymerase</keyword>
<feature type="region of interest" description="Disordered" evidence="1">
    <location>
        <begin position="342"/>
        <end position="369"/>
    </location>
</feature>